<dbReference type="Proteomes" id="UP000749559">
    <property type="component" value="Unassembled WGS sequence"/>
</dbReference>
<proteinExistence type="predicted"/>
<comment type="caution">
    <text evidence="2">The sequence shown here is derived from an EMBL/GenBank/DDBJ whole genome shotgun (WGS) entry which is preliminary data.</text>
</comment>
<feature type="region of interest" description="Disordered" evidence="1">
    <location>
        <begin position="127"/>
        <end position="167"/>
    </location>
</feature>
<evidence type="ECO:0000256" key="1">
    <source>
        <dbReference type="SAM" id="MobiDB-lite"/>
    </source>
</evidence>
<sequence length="167" mass="18383">AKTNSRLQLTWVSGVTTLNRLQPIWVRLDKSKLGAPVNMGQHGQNHQLPAIQNQQGPADMGQLGQGPGFRDHLFNQQQAPLGMVQGMQQGQPATGDHTQNVRGFQQTMVQGAGLLNMGQQISFRHATNRSRPIPPPIRRHTQSNRYGADWKSTGNASKTFKCGKPDN</sequence>
<evidence type="ECO:0000313" key="2">
    <source>
        <dbReference type="EMBL" id="CAH1801508.1"/>
    </source>
</evidence>
<feature type="non-terminal residue" evidence="2">
    <location>
        <position position="1"/>
    </location>
</feature>
<dbReference type="AlphaFoldDB" id="A0A8S4QAB8"/>
<protein>
    <submittedName>
        <fullName evidence="2">Uncharacterized protein</fullName>
    </submittedName>
</protein>
<dbReference type="EMBL" id="CAIIXF020000012">
    <property type="protein sequence ID" value="CAH1801508.1"/>
    <property type="molecule type" value="Genomic_DNA"/>
</dbReference>
<reference evidence="2" key="1">
    <citation type="submission" date="2022-03" db="EMBL/GenBank/DDBJ databases">
        <authorList>
            <person name="Martin C."/>
        </authorList>
    </citation>
    <scope>NUCLEOTIDE SEQUENCE</scope>
</reference>
<evidence type="ECO:0000313" key="3">
    <source>
        <dbReference type="Proteomes" id="UP000749559"/>
    </source>
</evidence>
<gene>
    <name evidence="2" type="ORF">OFUS_LOCUS25295</name>
</gene>
<name>A0A8S4QAB8_OWEFU</name>
<accession>A0A8S4QAB8</accession>
<organism evidence="2 3">
    <name type="scientific">Owenia fusiformis</name>
    <name type="common">Polychaete worm</name>
    <dbReference type="NCBI Taxonomy" id="6347"/>
    <lineage>
        <taxon>Eukaryota</taxon>
        <taxon>Metazoa</taxon>
        <taxon>Spiralia</taxon>
        <taxon>Lophotrochozoa</taxon>
        <taxon>Annelida</taxon>
        <taxon>Polychaeta</taxon>
        <taxon>Sedentaria</taxon>
        <taxon>Canalipalpata</taxon>
        <taxon>Sabellida</taxon>
        <taxon>Oweniida</taxon>
        <taxon>Oweniidae</taxon>
        <taxon>Owenia</taxon>
    </lineage>
</organism>
<keyword evidence="3" id="KW-1185">Reference proteome</keyword>